<dbReference type="GO" id="GO:0012505">
    <property type="term" value="C:endomembrane system"/>
    <property type="evidence" value="ECO:0007669"/>
    <property type="project" value="UniProtKB-SubCell"/>
</dbReference>
<dbReference type="CDD" id="cd06174">
    <property type="entry name" value="MFS"/>
    <property type="match status" value="1"/>
</dbReference>
<feature type="transmembrane region" description="Helical" evidence="6">
    <location>
        <begin position="52"/>
        <end position="71"/>
    </location>
</feature>
<keyword evidence="5 6" id="KW-0472">Membrane</keyword>
<proteinExistence type="predicted"/>
<feature type="transmembrane region" description="Helical" evidence="6">
    <location>
        <begin position="185"/>
        <end position="203"/>
    </location>
</feature>
<name>A0A2H1A277_CANAR</name>
<gene>
    <name evidence="7" type="ORF">B9J08_001523</name>
    <name evidence="8" type="ORF">CA7LBN_002623</name>
</gene>
<reference evidence="7" key="2">
    <citation type="submission" date="2017-11" db="EMBL/GenBank/DDBJ databases">
        <title>Candida auris genome assembly and annotation.</title>
        <authorList>
            <person name="Munoz J.F."/>
            <person name="Gade L.G."/>
            <person name="Chow N.A."/>
            <person name="Litvintseva A.P."/>
            <person name="Loparev V.N."/>
            <person name="Cuomo C.A."/>
        </authorList>
    </citation>
    <scope>NUCLEOTIDE SEQUENCE</scope>
    <source>
        <strain evidence="7">B8441</strain>
    </source>
</reference>
<dbReference type="EMBL" id="PEKT02000003">
    <property type="protein sequence ID" value="PIS56974.1"/>
    <property type="molecule type" value="Genomic_DNA"/>
</dbReference>
<feature type="transmembrane region" description="Helical" evidence="6">
    <location>
        <begin position="83"/>
        <end position="99"/>
    </location>
</feature>
<reference evidence="7" key="1">
    <citation type="journal article" date="2017" name="Clin. Infect. Dis.">
        <title>Simultaneous emergence of multidrug-resistant Candida auris on 3 continents confirmed by whole-genome sequencing and epidemiological analyses.</title>
        <authorList>
            <person name="Lockhart S.R."/>
            <person name="Etienne K.A."/>
            <person name="Vallabhaneni S."/>
            <person name="Farooqi J."/>
            <person name="Chowdhary A."/>
            <person name="Govender N.P."/>
            <person name="Colombo A.L."/>
            <person name="Calvo B."/>
            <person name="Cuomo C.A."/>
            <person name="Desjardins C.A."/>
            <person name="Berkow E.L."/>
            <person name="Castanheira M."/>
            <person name="Magobo R.E."/>
            <person name="Jabeen K."/>
            <person name="Asghar R.J."/>
            <person name="Meis J.F."/>
            <person name="Jackson B."/>
            <person name="Chiller T."/>
            <person name="Litvintseva A.P."/>
        </authorList>
    </citation>
    <scope>NUCLEOTIDE SEQUENCE [LARGE SCALE GENOMIC DNA]</scope>
    <source>
        <strain evidence="7">B8441</strain>
    </source>
</reference>
<feature type="transmembrane region" description="Helical" evidence="6">
    <location>
        <begin position="338"/>
        <end position="358"/>
    </location>
</feature>
<dbReference type="PANTHER" id="PTHR23510:SF3">
    <property type="entry name" value="MAJOR FACILITATOR SUPERFAMILY DOMAIN-CONTAINING PROTEIN 8"/>
    <property type="match status" value="1"/>
</dbReference>
<dbReference type="VEuPathDB" id="FungiDB:CJI97_001081"/>
<dbReference type="SUPFAM" id="SSF103473">
    <property type="entry name" value="MFS general substrate transporter"/>
    <property type="match status" value="1"/>
</dbReference>
<keyword evidence="2" id="KW-0813">Transport</keyword>
<keyword evidence="3 6" id="KW-0812">Transmembrane</keyword>
<evidence type="ECO:0008006" key="9">
    <source>
        <dbReference type="Google" id="ProtNLM"/>
    </source>
</evidence>
<dbReference type="PANTHER" id="PTHR23510">
    <property type="entry name" value="INNER MEMBRANE TRANSPORT PROTEIN YAJR"/>
    <property type="match status" value="1"/>
</dbReference>
<dbReference type="Gene3D" id="1.20.1250.20">
    <property type="entry name" value="MFS general substrate transporter like domains"/>
    <property type="match status" value="1"/>
</dbReference>
<dbReference type="InterPro" id="IPR036259">
    <property type="entry name" value="MFS_trans_sf"/>
</dbReference>
<dbReference type="EMBL" id="CP076751">
    <property type="protein sequence ID" value="QWW23789.1"/>
    <property type="molecule type" value="Genomic_DNA"/>
</dbReference>
<feature type="transmembrane region" description="Helical" evidence="6">
    <location>
        <begin position="12"/>
        <end position="40"/>
    </location>
</feature>
<sequence length="463" mass="51087">MKLQFTAINRESLVQYIAVMLMAVQFSFDSCVYLSSIAYWIEECGDQNADHYLFIVQAVSSAVQIIASFIIGDIAKWVGSIKWTVLFLIFLSFVGNFLYSCSSKISLGAILGGRILCGAASASGALIFSYITAVETDRAQLFKIVSAFRTSAGFFMALSQLVAIFGSYCDFLIGDFRVSSNNAPTFITSFIMVLVAMGLFFTMKNPPVPKRKNTISFKRALLDFFTARRAQLLGSVIIMWGMFLASFLMSEVVYFMPVFLTQSLGWETKFQGVAFMVASLIGIIGSLLCPKLLSKLTENKEPEIHFESEKASTDESLEEMRKKQTEEFKKRQVFRNQVVLTLVSLAFALVGQAFMIGANEIFNDRRLPHINVGCFFVAGMSIIMLGYNGMASTFPSMFSEYVKPEVKVQLMPIIGAMTAVGKLVAPIVLANLYTTRLGLSIAVALGIILTGITVPPTYCLIIS</sequence>
<evidence type="ECO:0000256" key="2">
    <source>
        <dbReference type="ARBA" id="ARBA00022448"/>
    </source>
</evidence>
<dbReference type="GO" id="GO:0022857">
    <property type="term" value="F:transmembrane transporter activity"/>
    <property type="evidence" value="ECO:0007669"/>
    <property type="project" value="InterPro"/>
</dbReference>
<dbReference type="AlphaFoldDB" id="A0A2H1A277"/>
<feature type="transmembrane region" description="Helical" evidence="6">
    <location>
        <begin position="232"/>
        <end position="250"/>
    </location>
</feature>
<organism evidence="7">
    <name type="scientific">Candidozyma auris</name>
    <name type="common">Yeast</name>
    <name type="synonym">Candida auris</name>
    <dbReference type="NCBI Taxonomy" id="498019"/>
    <lineage>
        <taxon>Eukaryota</taxon>
        <taxon>Fungi</taxon>
        <taxon>Dikarya</taxon>
        <taxon>Ascomycota</taxon>
        <taxon>Saccharomycotina</taxon>
        <taxon>Pichiomycetes</taxon>
        <taxon>Metschnikowiaceae</taxon>
        <taxon>Candidozyma</taxon>
    </lineage>
</organism>
<keyword evidence="4 6" id="KW-1133">Transmembrane helix</keyword>
<reference evidence="8" key="3">
    <citation type="submission" date="2021-06" db="EMBL/GenBank/DDBJ databases">
        <title>Candida auris outbreak in lebanese hospital.</title>
        <authorList>
            <person name="Finianos M."/>
        </authorList>
    </citation>
    <scope>NUCLEOTIDE SEQUENCE</scope>
    <source>
        <strain evidence="8">CA7LBN</strain>
    </source>
</reference>
<dbReference type="VEuPathDB" id="FungiDB:B9J08_001523"/>
<dbReference type="InterPro" id="IPR011701">
    <property type="entry name" value="MFS"/>
</dbReference>
<evidence type="ECO:0000256" key="4">
    <source>
        <dbReference type="ARBA" id="ARBA00022989"/>
    </source>
</evidence>
<evidence type="ECO:0000313" key="7">
    <source>
        <dbReference type="EMBL" id="PIS56974.1"/>
    </source>
</evidence>
<accession>A0A2H1A277</accession>
<feature type="transmembrane region" description="Helical" evidence="6">
    <location>
        <begin position="370"/>
        <end position="389"/>
    </location>
</feature>
<dbReference type="Pfam" id="PF07690">
    <property type="entry name" value="MFS_1"/>
    <property type="match status" value="1"/>
</dbReference>
<feature type="transmembrane region" description="Helical" evidence="6">
    <location>
        <begin position="270"/>
        <end position="290"/>
    </location>
</feature>
<dbReference type="Proteomes" id="UP000825438">
    <property type="component" value="Chromosome III"/>
</dbReference>
<feature type="transmembrane region" description="Helical" evidence="6">
    <location>
        <begin position="439"/>
        <end position="461"/>
    </location>
</feature>
<feature type="transmembrane region" description="Helical" evidence="6">
    <location>
        <begin position="105"/>
        <end position="131"/>
    </location>
</feature>
<evidence type="ECO:0000256" key="1">
    <source>
        <dbReference type="ARBA" id="ARBA00004127"/>
    </source>
</evidence>
<comment type="subcellular location">
    <subcellularLocation>
        <location evidence="1">Endomembrane system</location>
        <topology evidence="1">Multi-pass membrane protein</topology>
    </subcellularLocation>
</comment>
<protein>
    <recommendedName>
        <fullName evidence="9">Major facilitator superfamily (MFS) profile domain-containing protein</fullName>
    </recommendedName>
</protein>
<evidence type="ECO:0000313" key="8">
    <source>
        <dbReference type="EMBL" id="QWW23789.1"/>
    </source>
</evidence>
<dbReference type="VEuPathDB" id="FungiDB:QG37_06531"/>
<evidence type="ECO:0000256" key="6">
    <source>
        <dbReference type="SAM" id="Phobius"/>
    </source>
</evidence>
<feature type="transmembrane region" description="Helical" evidence="6">
    <location>
        <begin position="152"/>
        <end position="173"/>
    </location>
</feature>
<evidence type="ECO:0000256" key="5">
    <source>
        <dbReference type="ARBA" id="ARBA00023136"/>
    </source>
</evidence>
<dbReference type="OMA" id="QAFMIGA"/>
<dbReference type="InterPro" id="IPR051068">
    <property type="entry name" value="MFS_Domain-Containing_Protein"/>
</dbReference>
<evidence type="ECO:0000256" key="3">
    <source>
        <dbReference type="ARBA" id="ARBA00022692"/>
    </source>
</evidence>
<feature type="transmembrane region" description="Helical" evidence="6">
    <location>
        <begin position="410"/>
        <end position="433"/>
    </location>
</feature>